<organism evidence="2 3">
    <name type="scientific">Stichopus japonicus</name>
    <name type="common">Sea cucumber</name>
    <dbReference type="NCBI Taxonomy" id="307972"/>
    <lineage>
        <taxon>Eukaryota</taxon>
        <taxon>Metazoa</taxon>
        <taxon>Echinodermata</taxon>
        <taxon>Eleutherozoa</taxon>
        <taxon>Echinozoa</taxon>
        <taxon>Holothuroidea</taxon>
        <taxon>Aspidochirotacea</taxon>
        <taxon>Aspidochirotida</taxon>
        <taxon>Stichopodidae</taxon>
        <taxon>Apostichopus</taxon>
    </lineage>
</organism>
<evidence type="ECO:0000313" key="2">
    <source>
        <dbReference type="EMBL" id="PIK54880.1"/>
    </source>
</evidence>
<proteinExistence type="predicted"/>
<feature type="compositionally biased region" description="Acidic residues" evidence="1">
    <location>
        <begin position="16"/>
        <end position="34"/>
    </location>
</feature>
<feature type="region of interest" description="Disordered" evidence="1">
    <location>
        <begin position="1"/>
        <end position="36"/>
    </location>
</feature>
<dbReference type="Proteomes" id="UP000230750">
    <property type="component" value="Unassembled WGS sequence"/>
</dbReference>
<reference evidence="2 3" key="1">
    <citation type="journal article" date="2017" name="PLoS Biol.">
        <title>The sea cucumber genome provides insights into morphological evolution and visceral regeneration.</title>
        <authorList>
            <person name="Zhang X."/>
            <person name="Sun L."/>
            <person name="Yuan J."/>
            <person name="Sun Y."/>
            <person name="Gao Y."/>
            <person name="Zhang L."/>
            <person name="Li S."/>
            <person name="Dai H."/>
            <person name="Hamel J.F."/>
            <person name="Liu C."/>
            <person name="Yu Y."/>
            <person name="Liu S."/>
            <person name="Lin W."/>
            <person name="Guo K."/>
            <person name="Jin S."/>
            <person name="Xu P."/>
            <person name="Storey K.B."/>
            <person name="Huan P."/>
            <person name="Zhang T."/>
            <person name="Zhou Y."/>
            <person name="Zhang J."/>
            <person name="Lin C."/>
            <person name="Li X."/>
            <person name="Xing L."/>
            <person name="Huo D."/>
            <person name="Sun M."/>
            <person name="Wang L."/>
            <person name="Mercier A."/>
            <person name="Li F."/>
            <person name="Yang H."/>
            <person name="Xiang J."/>
        </authorList>
    </citation>
    <scope>NUCLEOTIDE SEQUENCE [LARGE SCALE GENOMIC DNA]</scope>
    <source>
        <strain evidence="2">Shaxun</strain>
        <tissue evidence="2">Muscle</tissue>
    </source>
</reference>
<evidence type="ECO:0000256" key="1">
    <source>
        <dbReference type="SAM" id="MobiDB-lite"/>
    </source>
</evidence>
<accession>A0A2G8L410</accession>
<feature type="compositionally biased region" description="Basic and acidic residues" evidence="1">
    <location>
        <begin position="1"/>
        <end position="15"/>
    </location>
</feature>
<dbReference type="AlphaFoldDB" id="A0A2G8L410"/>
<name>A0A2G8L410_STIJA</name>
<evidence type="ECO:0000313" key="3">
    <source>
        <dbReference type="Proteomes" id="UP000230750"/>
    </source>
</evidence>
<protein>
    <submittedName>
        <fullName evidence="2">Uncharacterized protein</fullName>
    </submittedName>
</protein>
<gene>
    <name evidence="2" type="ORF">BSL78_08217</name>
</gene>
<dbReference type="EMBL" id="MRZV01000231">
    <property type="protein sequence ID" value="PIK54880.1"/>
    <property type="molecule type" value="Genomic_DNA"/>
</dbReference>
<keyword evidence="3" id="KW-1185">Reference proteome</keyword>
<sequence>MHQHLRDHLPQHGDDNEAEDGEELEEEDEEEMEEEIRAVCEPGSHCTENLHPSRYTADAQMKELIAGILEEDEDSIEDSFIDLSEFPEVLLRKLFIYQAIADAGTNYEELNEIQAQFFLDIREIQRRYVKLLELLL</sequence>
<comment type="caution">
    <text evidence="2">The sequence shown here is derived from an EMBL/GenBank/DDBJ whole genome shotgun (WGS) entry which is preliminary data.</text>
</comment>